<evidence type="ECO:0000256" key="6">
    <source>
        <dbReference type="SAM" id="MobiDB-lite"/>
    </source>
</evidence>
<feature type="region of interest" description="Disordered" evidence="6">
    <location>
        <begin position="329"/>
        <end position="351"/>
    </location>
</feature>
<evidence type="ECO:0000256" key="4">
    <source>
        <dbReference type="ARBA" id="ARBA00023136"/>
    </source>
</evidence>
<feature type="transmembrane region" description="Helical" evidence="7">
    <location>
        <begin position="66"/>
        <end position="87"/>
    </location>
</feature>
<keyword evidence="4 7" id="KW-0472">Membrane</keyword>
<evidence type="ECO:0000313" key="9">
    <source>
        <dbReference type="EMBL" id="RMZ68537.1"/>
    </source>
</evidence>
<feature type="transmembrane region" description="Helical" evidence="7">
    <location>
        <begin position="32"/>
        <end position="54"/>
    </location>
</feature>
<dbReference type="EMBL" id="KE747816">
    <property type="protein sequence ID" value="RMZ68537.1"/>
    <property type="molecule type" value="Genomic_DNA"/>
</dbReference>
<evidence type="ECO:0000256" key="5">
    <source>
        <dbReference type="ARBA" id="ARBA00038359"/>
    </source>
</evidence>
<evidence type="ECO:0000313" key="10">
    <source>
        <dbReference type="Proteomes" id="UP000265663"/>
    </source>
</evidence>
<feature type="transmembrane region" description="Helical" evidence="7">
    <location>
        <begin position="227"/>
        <end position="246"/>
    </location>
</feature>
<comment type="similarity">
    <text evidence="5">Belongs to the SAT4 family.</text>
</comment>
<evidence type="ECO:0000256" key="7">
    <source>
        <dbReference type="SAM" id="Phobius"/>
    </source>
</evidence>
<feature type="domain" description="Rhodopsin" evidence="8">
    <location>
        <begin position="50"/>
        <end position="290"/>
    </location>
</feature>
<reference evidence="9 10" key="1">
    <citation type="journal article" date="2014" name="PLoS ONE">
        <title>De novo Genome Assembly of the Fungal Plant Pathogen Pyrenophora semeniperda.</title>
        <authorList>
            <person name="Soliai M.M."/>
            <person name="Meyer S.E."/>
            <person name="Udall J.A."/>
            <person name="Elzinga D.E."/>
            <person name="Hermansen R.A."/>
            <person name="Bodily P.M."/>
            <person name="Hart A.A."/>
            <person name="Coleman C.E."/>
        </authorList>
    </citation>
    <scope>NUCLEOTIDE SEQUENCE [LARGE SCALE GENOMIC DNA]</scope>
    <source>
        <strain evidence="9 10">CCB06</strain>
        <tissue evidence="9">Mycelium</tissue>
    </source>
</reference>
<evidence type="ECO:0000256" key="2">
    <source>
        <dbReference type="ARBA" id="ARBA00022692"/>
    </source>
</evidence>
<sequence>MFLWSDQITATTAPNPLDPKYAPGAEQARQDIMLSLTAVLTIIAVLCVALRVYTRGIIVRNMGPEDWTMIAAAVFAVVYLMELVVGAKELKLGFSAMSITVAQLVASIKLSLAIVITYMMAMTLIKISILLIYLRLAVTQTFKRLCQVSVALLVVYQVIVTIVVFTQCTPINKLWDFFDKIEGTCIDARSFYRVTSVFHMIMDLWILVLPVKLIMNIPRPPREKIALYVIFGLGIVSLLASVLRFQSLHIFTLSNDPAYDSLPINTWSMVEINVGILCASIPTLKPLVSKAQRNRTQNALRHSTERATERAEKFEKFGKMDKAQDVEQFEQPEQTTAQVQEPPKAAKWAWPRKEKSDGFGDGDAMLISLHPLASGDRQSYDMEWEMANRMPPVPSNDGDAAPQYPNMTHTRF</sequence>
<evidence type="ECO:0000259" key="8">
    <source>
        <dbReference type="Pfam" id="PF20684"/>
    </source>
</evidence>
<feature type="transmembrane region" description="Helical" evidence="7">
    <location>
        <begin position="107"/>
        <end position="133"/>
    </location>
</feature>
<comment type="subcellular location">
    <subcellularLocation>
        <location evidence="1">Membrane</location>
        <topology evidence="1">Multi-pass membrane protein</topology>
    </subcellularLocation>
</comment>
<keyword evidence="10" id="KW-1185">Reference proteome</keyword>
<keyword evidence="2 7" id="KW-0812">Transmembrane</keyword>
<dbReference type="OrthoDB" id="5329176at2759"/>
<keyword evidence="3 7" id="KW-1133">Transmembrane helix</keyword>
<dbReference type="AlphaFoldDB" id="A0A3M7M204"/>
<evidence type="ECO:0000256" key="3">
    <source>
        <dbReference type="ARBA" id="ARBA00022989"/>
    </source>
</evidence>
<accession>A0A3M7M204</accession>
<organism evidence="9 10">
    <name type="scientific">Pyrenophora seminiperda CCB06</name>
    <dbReference type="NCBI Taxonomy" id="1302712"/>
    <lineage>
        <taxon>Eukaryota</taxon>
        <taxon>Fungi</taxon>
        <taxon>Dikarya</taxon>
        <taxon>Ascomycota</taxon>
        <taxon>Pezizomycotina</taxon>
        <taxon>Dothideomycetes</taxon>
        <taxon>Pleosporomycetidae</taxon>
        <taxon>Pleosporales</taxon>
        <taxon>Pleosporineae</taxon>
        <taxon>Pleosporaceae</taxon>
        <taxon>Pyrenophora</taxon>
    </lineage>
</organism>
<dbReference type="Proteomes" id="UP000265663">
    <property type="component" value="Unassembled WGS sequence"/>
</dbReference>
<feature type="transmembrane region" description="Helical" evidence="7">
    <location>
        <begin position="145"/>
        <end position="165"/>
    </location>
</feature>
<gene>
    <name evidence="9" type="ORF">GMOD_00008248</name>
</gene>
<evidence type="ECO:0000256" key="1">
    <source>
        <dbReference type="ARBA" id="ARBA00004141"/>
    </source>
</evidence>
<dbReference type="GO" id="GO:0016020">
    <property type="term" value="C:membrane"/>
    <property type="evidence" value="ECO:0007669"/>
    <property type="project" value="UniProtKB-SubCell"/>
</dbReference>
<dbReference type="PANTHER" id="PTHR33048">
    <property type="entry name" value="PTH11-LIKE INTEGRAL MEMBRANE PROTEIN (AFU_ORTHOLOGUE AFUA_5G11245)"/>
    <property type="match status" value="1"/>
</dbReference>
<feature type="transmembrane region" description="Helical" evidence="7">
    <location>
        <begin position="197"/>
        <end position="215"/>
    </location>
</feature>
<dbReference type="InterPro" id="IPR052337">
    <property type="entry name" value="SAT4-like"/>
</dbReference>
<feature type="region of interest" description="Disordered" evidence="6">
    <location>
        <begin position="391"/>
        <end position="412"/>
    </location>
</feature>
<dbReference type="Pfam" id="PF20684">
    <property type="entry name" value="Fung_rhodopsin"/>
    <property type="match status" value="1"/>
</dbReference>
<proteinExistence type="inferred from homology"/>
<feature type="transmembrane region" description="Helical" evidence="7">
    <location>
        <begin position="266"/>
        <end position="288"/>
    </location>
</feature>
<protein>
    <submittedName>
        <fullName evidence="9">Integral membrane</fullName>
    </submittedName>
</protein>
<dbReference type="InterPro" id="IPR049326">
    <property type="entry name" value="Rhodopsin_dom_fungi"/>
</dbReference>
<name>A0A3M7M204_9PLEO</name>
<dbReference type="PANTHER" id="PTHR33048:SF123">
    <property type="entry name" value="INTEGRAL MEMBRANE PROTEIN"/>
    <property type="match status" value="1"/>
</dbReference>